<dbReference type="PANTHER" id="PTHR43553">
    <property type="entry name" value="HEAVY METAL TRANSPORTER"/>
    <property type="match status" value="1"/>
</dbReference>
<dbReference type="PANTHER" id="PTHR43553:SF24">
    <property type="entry name" value="ENERGY-COUPLING FACTOR TRANSPORTER ATP-BINDING PROTEIN ECFA1"/>
    <property type="match status" value="1"/>
</dbReference>
<dbReference type="InterPro" id="IPR050095">
    <property type="entry name" value="ECF_ABC_transporter_ATP-bd"/>
</dbReference>
<evidence type="ECO:0000256" key="1">
    <source>
        <dbReference type="ARBA" id="ARBA00005417"/>
    </source>
</evidence>
<protein>
    <submittedName>
        <fullName evidence="6">ABC transporter ATP-binding protein</fullName>
    </submittedName>
</protein>
<keyword evidence="2" id="KW-0813">Transport</keyword>
<comment type="caution">
    <text evidence="6">The sequence shown here is derived from an EMBL/GenBank/DDBJ whole genome shotgun (WGS) entry which is preliminary data.</text>
</comment>
<dbReference type="GO" id="GO:0005524">
    <property type="term" value="F:ATP binding"/>
    <property type="evidence" value="ECO:0007669"/>
    <property type="project" value="UniProtKB-KW"/>
</dbReference>
<keyword evidence="3" id="KW-0547">Nucleotide-binding</keyword>
<evidence type="ECO:0000256" key="3">
    <source>
        <dbReference type="ARBA" id="ARBA00022741"/>
    </source>
</evidence>
<dbReference type="EMBL" id="SRMN01000007">
    <property type="protein sequence ID" value="TGH27561.1"/>
    <property type="molecule type" value="Genomic_DNA"/>
</dbReference>
<evidence type="ECO:0000256" key="4">
    <source>
        <dbReference type="ARBA" id="ARBA00022840"/>
    </source>
</evidence>
<feature type="domain" description="ABC transporter" evidence="5">
    <location>
        <begin position="2"/>
        <end position="232"/>
    </location>
</feature>
<dbReference type="Proteomes" id="UP000315454">
    <property type="component" value="Unassembled WGS sequence"/>
</dbReference>
<dbReference type="InterPro" id="IPR017871">
    <property type="entry name" value="ABC_transporter-like_CS"/>
</dbReference>
<keyword evidence="4 6" id="KW-0067">ATP-binding</keyword>
<dbReference type="GO" id="GO:0043190">
    <property type="term" value="C:ATP-binding cassette (ABC) transporter complex"/>
    <property type="evidence" value="ECO:0007669"/>
    <property type="project" value="TreeGrafter"/>
</dbReference>
<gene>
    <name evidence="6" type="ORF">ERJ68_00910</name>
</gene>
<evidence type="ECO:0000256" key="2">
    <source>
        <dbReference type="ARBA" id="ARBA00022448"/>
    </source>
</evidence>
<dbReference type="InterPro" id="IPR003439">
    <property type="entry name" value="ABC_transporter-like_ATP-bd"/>
</dbReference>
<dbReference type="AlphaFoldDB" id="A0A524RVL1"/>
<accession>A0A524RVL1</accession>
<dbReference type="Gene3D" id="3.40.50.300">
    <property type="entry name" value="P-loop containing nucleotide triphosphate hydrolases"/>
    <property type="match status" value="1"/>
</dbReference>
<evidence type="ECO:0000259" key="5">
    <source>
        <dbReference type="PROSITE" id="PS50893"/>
    </source>
</evidence>
<dbReference type="InterPro" id="IPR027417">
    <property type="entry name" value="P-loop_NTPase"/>
</dbReference>
<sequence length="257" mass="28617">MLELDQLRYQPATAEQPVLRGGSLRLRLGEAGVVSGPSGAGKSTLLELVSGLAQPDAGVIRWQGEALSRRQRRWLCGMVFQFPERHFLGLTLGQELRLAHRRLSQKAIDCVLDQVGLSRVPLTHPPERLSGGQQRRLALAVQLLRNPAVLLLDEPTAGLDWSVRGQLVELLQSLGHDRVLLVVTHEPELFGPLQPQRHQLRKGLLSCGVVAHGRCAELPHRCLPSPPAARGTRPWPINWSGPRLPVGEFAWWRWTQR</sequence>
<dbReference type="Pfam" id="PF00005">
    <property type="entry name" value="ABC_tran"/>
    <property type="match status" value="1"/>
</dbReference>
<reference evidence="6 7" key="1">
    <citation type="journal article" date="2019" name="mSystems">
        <title>Life at home and on the roam: Genomic adaptions reflect the dual lifestyle of an intracellular, facultative symbiont.</title>
        <authorList>
            <person name="Burgsdorf I."/>
        </authorList>
    </citation>
    <scope>NUCLEOTIDE SEQUENCE [LARGE SCALE GENOMIC DNA]</scope>
    <source>
        <strain evidence="6">277cI</strain>
    </source>
</reference>
<dbReference type="PROSITE" id="PS50893">
    <property type="entry name" value="ABC_TRANSPORTER_2"/>
    <property type="match status" value="1"/>
</dbReference>
<evidence type="ECO:0000313" key="7">
    <source>
        <dbReference type="Proteomes" id="UP000315454"/>
    </source>
</evidence>
<dbReference type="CDD" id="cd03225">
    <property type="entry name" value="ABC_cobalt_CbiO_domain1"/>
    <property type="match status" value="1"/>
</dbReference>
<dbReference type="InterPro" id="IPR015856">
    <property type="entry name" value="ABC_transpr_CbiO/EcfA_su"/>
</dbReference>
<organism evidence="6 7">
    <name type="scientific">Aphanocapsa feldmannii 277cI</name>
    <dbReference type="NCBI Taxonomy" id="2507554"/>
    <lineage>
        <taxon>Bacteria</taxon>
        <taxon>Bacillati</taxon>
        <taxon>Cyanobacteriota</taxon>
        <taxon>Cyanophyceae</taxon>
        <taxon>Oscillatoriophycideae</taxon>
        <taxon>Chroococcales</taxon>
        <taxon>Microcystaceae</taxon>
        <taxon>Aphanocapsa</taxon>
    </lineage>
</organism>
<dbReference type="GO" id="GO:0042626">
    <property type="term" value="F:ATPase-coupled transmembrane transporter activity"/>
    <property type="evidence" value="ECO:0007669"/>
    <property type="project" value="TreeGrafter"/>
</dbReference>
<comment type="similarity">
    <text evidence="1">Belongs to the ABC transporter superfamily.</text>
</comment>
<proteinExistence type="inferred from homology"/>
<dbReference type="SUPFAM" id="SSF52540">
    <property type="entry name" value="P-loop containing nucleoside triphosphate hydrolases"/>
    <property type="match status" value="1"/>
</dbReference>
<evidence type="ECO:0000313" key="6">
    <source>
        <dbReference type="EMBL" id="TGH27561.1"/>
    </source>
</evidence>
<dbReference type="InterPro" id="IPR003593">
    <property type="entry name" value="AAA+_ATPase"/>
</dbReference>
<dbReference type="PROSITE" id="PS00211">
    <property type="entry name" value="ABC_TRANSPORTER_1"/>
    <property type="match status" value="1"/>
</dbReference>
<dbReference type="GO" id="GO:0016887">
    <property type="term" value="F:ATP hydrolysis activity"/>
    <property type="evidence" value="ECO:0007669"/>
    <property type="project" value="InterPro"/>
</dbReference>
<name>A0A524RVL1_9CHRO</name>
<dbReference type="SMART" id="SM00382">
    <property type="entry name" value="AAA"/>
    <property type="match status" value="1"/>
</dbReference>